<dbReference type="InterPro" id="IPR014898">
    <property type="entry name" value="Znf_C2H2_LYAR"/>
</dbReference>
<dbReference type="PANTHER" id="PTHR13100">
    <property type="entry name" value="CELL GROWTH-REGULATING NUCLEOLAR PROTEIN LYAR"/>
    <property type="match status" value="1"/>
</dbReference>
<keyword evidence="12" id="KW-1185">Reference proteome</keyword>
<dbReference type="SUPFAM" id="SSF57667">
    <property type="entry name" value="beta-beta-alpha zinc fingers"/>
    <property type="match status" value="2"/>
</dbReference>
<sequence>MVFFTCDGCGESIKKPSVPKHRSQCRRSFKLSCMDCSKEFHGEDYNSHIKCITENQKYAGAGPGLNKNEKKQEEWVGLVQNAIRNASGINPEVKQLLEYVSQFDNIPRKQTKFLNFLKNSQRRSYNERIAQMAWNLISKELEKLRTPQQEPEKEKFEGNGEGVRIEETSETIELNKKKSKKEKKKDKKYHNHEEVLDATLEPEGTLKQKGHKRKQAEDEETVDIGLYDGAAKKKKKKKEKENEYPDIEPNTNGINEEVAENTIIKRKFKWPEFALSILQSREDKQLSLKKLKKKLIAEYACINGEIGDVEALWAKGLKKISKASQFKINKDNITLL</sequence>
<protein>
    <recommendedName>
        <fullName evidence="13">Cell growth-regulating nucleolar protein</fullName>
    </recommendedName>
</protein>
<feature type="compositionally biased region" description="Basic residues" evidence="8">
    <location>
        <begin position="177"/>
        <end position="190"/>
    </location>
</feature>
<evidence type="ECO:0000256" key="1">
    <source>
        <dbReference type="ARBA" id="ARBA00004123"/>
    </source>
</evidence>
<dbReference type="InterPro" id="IPR036236">
    <property type="entry name" value="Znf_C2H2_sf"/>
</dbReference>
<dbReference type="GO" id="GO:0003677">
    <property type="term" value="F:DNA binding"/>
    <property type="evidence" value="ECO:0007669"/>
    <property type="project" value="InterPro"/>
</dbReference>
<evidence type="ECO:0000259" key="10">
    <source>
        <dbReference type="Pfam" id="PF25879"/>
    </source>
</evidence>
<organism evidence="11 12">
    <name type="scientific">Artemia franciscana</name>
    <name type="common">Brine shrimp</name>
    <name type="synonym">Artemia sanfranciscana</name>
    <dbReference type="NCBI Taxonomy" id="6661"/>
    <lineage>
        <taxon>Eukaryota</taxon>
        <taxon>Metazoa</taxon>
        <taxon>Ecdysozoa</taxon>
        <taxon>Arthropoda</taxon>
        <taxon>Crustacea</taxon>
        <taxon>Branchiopoda</taxon>
        <taxon>Anostraca</taxon>
        <taxon>Artemiidae</taxon>
        <taxon>Artemia</taxon>
    </lineage>
</organism>
<evidence type="ECO:0000259" key="9">
    <source>
        <dbReference type="Pfam" id="PF08790"/>
    </source>
</evidence>
<accession>A0AA88H924</accession>
<dbReference type="Pfam" id="PF25879">
    <property type="entry name" value="WHD_LYAR"/>
    <property type="match status" value="1"/>
</dbReference>
<evidence type="ECO:0000256" key="3">
    <source>
        <dbReference type="ARBA" id="ARBA00022737"/>
    </source>
</evidence>
<keyword evidence="4 7" id="KW-0863">Zinc-finger</keyword>
<evidence type="ECO:0000256" key="8">
    <source>
        <dbReference type="SAM" id="MobiDB-lite"/>
    </source>
</evidence>
<evidence type="ECO:0000256" key="4">
    <source>
        <dbReference type="ARBA" id="ARBA00022771"/>
    </source>
</evidence>
<evidence type="ECO:0000256" key="7">
    <source>
        <dbReference type="PROSITE-ProRule" id="PRU01145"/>
    </source>
</evidence>
<feature type="region of interest" description="Disordered" evidence="8">
    <location>
        <begin position="234"/>
        <end position="253"/>
    </location>
</feature>
<evidence type="ECO:0000256" key="2">
    <source>
        <dbReference type="ARBA" id="ARBA00022723"/>
    </source>
</evidence>
<comment type="subcellular location">
    <subcellularLocation>
        <location evidence="1">Nucleus</location>
    </subcellularLocation>
</comment>
<feature type="domain" description="Cell growth-regulating nucleolar protein-like winged helix" evidence="10">
    <location>
        <begin position="265"/>
        <end position="335"/>
    </location>
</feature>
<keyword evidence="3" id="KW-0677">Repeat</keyword>
<evidence type="ECO:0000256" key="6">
    <source>
        <dbReference type="ARBA" id="ARBA00023242"/>
    </source>
</evidence>
<dbReference type="Gene3D" id="3.30.1490.490">
    <property type="match status" value="1"/>
</dbReference>
<evidence type="ECO:0008006" key="13">
    <source>
        <dbReference type="Google" id="ProtNLM"/>
    </source>
</evidence>
<dbReference type="Proteomes" id="UP001187531">
    <property type="component" value="Unassembled WGS sequence"/>
</dbReference>
<proteinExistence type="predicted"/>
<keyword evidence="5" id="KW-0862">Zinc</keyword>
<dbReference type="GO" id="GO:0006364">
    <property type="term" value="P:rRNA processing"/>
    <property type="evidence" value="ECO:0007669"/>
    <property type="project" value="TreeGrafter"/>
</dbReference>
<keyword evidence="2" id="KW-0479">Metal-binding</keyword>
<dbReference type="PROSITE" id="PS51804">
    <property type="entry name" value="ZF_C2HC_LYAR"/>
    <property type="match status" value="2"/>
</dbReference>
<feature type="region of interest" description="Disordered" evidence="8">
    <location>
        <begin position="145"/>
        <end position="223"/>
    </location>
</feature>
<evidence type="ECO:0000313" key="12">
    <source>
        <dbReference type="Proteomes" id="UP001187531"/>
    </source>
</evidence>
<dbReference type="EMBL" id="JAVRJZ010000020">
    <property type="protein sequence ID" value="KAK2705889.1"/>
    <property type="molecule type" value="Genomic_DNA"/>
</dbReference>
<keyword evidence="6" id="KW-0539">Nucleus</keyword>
<evidence type="ECO:0000256" key="5">
    <source>
        <dbReference type="ARBA" id="ARBA00022833"/>
    </source>
</evidence>
<evidence type="ECO:0000313" key="11">
    <source>
        <dbReference type="EMBL" id="KAK2705889.1"/>
    </source>
</evidence>
<dbReference type="InterPro" id="IPR039999">
    <property type="entry name" value="LYAR"/>
</dbReference>
<dbReference type="FunFam" id="3.30.1490.490:FF:000001">
    <property type="entry name" value="cell growth-regulating nucleolar protein-like"/>
    <property type="match status" value="1"/>
</dbReference>
<feature type="compositionally biased region" description="Basic and acidic residues" evidence="8">
    <location>
        <begin position="145"/>
        <end position="167"/>
    </location>
</feature>
<reference evidence="11" key="1">
    <citation type="submission" date="2023-07" db="EMBL/GenBank/DDBJ databases">
        <title>Chromosome-level genome assembly of Artemia franciscana.</title>
        <authorList>
            <person name="Jo E."/>
        </authorList>
    </citation>
    <scope>NUCLEOTIDE SEQUENCE</scope>
    <source>
        <tissue evidence="11">Whole body</tissue>
    </source>
</reference>
<comment type="caution">
    <text evidence="11">The sequence shown here is derived from an EMBL/GenBank/DDBJ whole genome shotgun (WGS) entry which is preliminary data.</text>
</comment>
<name>A0AA88H924_ARTSF</name>
<dbReference type="InterPro" id="IPR058719">
    <property type="entry name" value="WHD_LYAR"/>
</dbReference>
<feature type="domain" description="Zinc finger C2H2 LYAR-type" evidence="9">
    <location>
        <begin position="31"/>
        <end position="58"/>
    </location>
</feature>
<dbReference type="PANTHER" id="PTHR13100:SF10">
    <property type="entry name" value="CELL GROWTH-REGULATING NUCLEOLAR PROTEIN"/>
    <property type="match status" value="1"/>
</dbReference>
<dbReference type="AlphaFoldDB" id="A0AA88H924"/>
<dbReference type="Pfam" id="PF08790">
    <property type="entry name" value="zf-LYAR"/>
    <property type="match status" value="1"/>
</dbReference>
<gene>
    <name evidence="11" type="ORF">QYM36_016038</name>
</gene>
<dbReference type="GO" id="GO:0000122">
    <property type="term" value="P:negative regulation of transcription by RNA polymerase II"/>
    <property type="evidence" value="ECO:0007669"/>
    <property type="project" value="TreeGrafter"/>
</dbReference>
<dbReference type="GO" id="GO:0005730">
    <property type="term" value="C:nucleolus"/>
    <property type="evidence" value="ECO:0007669"/>
    <property type="project" value="TreeGrafter"/>
</dbReference>
<dbReference type="GO" id="GO:0008270">
    <property type="term" value="F:zinc ion binding"/>
    <property type="evidence" value="ECO:0007669"/>
    <property type="project" value="UniProtKB-KW"/>
</dbReference>